<dbReference type="GO" id="GO:0015074">
    <property type="term" value="P:DNA integration"/>
    <property type="evidence" value="ECO:0007669"/>
    <property type="project" value="InterPro"/>
</dbReference>
<dbReference type="GO" id="GO:0004803">
    <property type="term" value="F:transposase activity"/>
    <property type="evidence" value="ECO:0007669"/>
    <property type="project" value="InterPro"/>
</dbReference>
<dbReference type="InterPro" id="IPR001584">
    <property type="entry name" value="Integrase_cat-core"/>
</dbReference>
<dbReference type="PROSITE" id="PS50994">
    <property type="entry name" value="INTEGRASE"/>
    <property type="match status" value="1"/>
</dbReference>
<dbReference type="EMBL" id="CP000830">
    <property type="protein sequence ID" value="ABV91849.1"/>
    <property type="molecule type" value="Genomic_DNA"/>
</dbReference>
<evidence type="ECO:0000313" key="5">
    <source>
        <dbReference type="Proteomes" id="UP000006833"/>
    </source>
</evidence>
<feature type="coiled-coil region" evidence="1">
    <location>
        <begin position="531"/>
        <end position="558"/>
    </location>
</feature>
<feature type="region of interest" description="Disordered" evidence="2">
    <location>
        <begin position="570"/>
        <end position="605"/>
    </location>
</feature>
<name>A8LKK6_DINSH</name>
<protein>
    <submittedName>
        <fullName evidence="4">Putative transposase</fullName>
    </submittedName>
</protein>
<evidence type="ECO:0000256" key="2">
    <source>
        <dbReference type="SAM" id="MobiDB-lite"/>
    </source>
</evidence>
<dbReference type="GO" id="GO:0006313">
    <property type="term" value="P:DNA transposition"/>
    <property type="evidence" value="ECO:0007669"/>
    <property type="project" value="InterPro"/>
</dbReference>
<evidence type="ECO:0000259" key="3">
    <source>
        <dbReference type="PROSITE" id="PS50994"/>
    </source>
</evidence>
<dbReference type="KEGG" id="dsh:Dshi_0100"/>
<organism evidence="4 5">
    <name type="scientific">Dinoroseobacter shibae (strain DSM 16493 / NCIMB 14021 / DFL 12)</name>
    <dbReference type="NCBI Taxonomy" id="398580"/>
    <lineage>
        <taxon>Bacteria</taxon>
        <taxon>Pseudomonadati</taxon>
        <taxon>Pseudomonadota</taxon>
        <taxon>Alphaproteobacteria</taxon>
        <taxon>Rhodobacterales</taxon>
        <taxon>Roseobacteraceae</taxon>
        <taxon>Dinoroseobacter</taxon>
    </lineage>
</organism>
<accession>A8LKK6</accession>
<dbReference type="InterPro" id="IPR004189">
    <property type="entry name" value="Phage_Mu_transposase"/>
</dbReference>
<evidence type="ECO:0000313" key="4">
    <source>
        <dbReference type="EMBL" id="ABV91849.1"/>
    </source>
</evidence>
<keyword evidence="5" id="KW-1185">Reference proteome</keyword>
<feature type="region of interest" description="Disordered" evidence="2">
    <location>
        <begin position="358"/>
        <end position="382"/>
    </location>
</feature>
<dbReference type="Pfam" id="PF02914">
    <property type="entry name" value="DDE_2"/>
    <property type="match status" value="1"/>
</dbReference>
<dbReference type="eggNOG" id="COG2801">
    <property type="taxonomic scope" value="Bacteria"/>
</dbReference>
<dbReference type="STRING" id="398580.Dshi_0100"/>
<dbReference type="InterPro" id="IPR012337">
    <property type="entry name" value="RNaseH-like_sf"/>
</dbReference>
<dbReference type="HOGENOM" id="CLU_423820_0_0_5"/>
<keyword evidence="1" id="KW-0175">Coiled coil</keyword>
<gene>
    <name evidence="4" type="ordered locus">Dshi_0100</name>
</gene>
<evidence type="ECO:0000256" key="1">
    <source>
        <dbReference type="SAM" id="Coils"/>
    </source>
</evidence>
<reference evidence="5" key="1">
    <citation type="journal article" date="2010" name="ISME J.">
        <title>The complete genome sequence of the algal symbiont Dinoroseobacter shibae: a hitchhiker's guide to life in the sea.</title>
        <authorList>
            <person name="Wagner-Dobler I."/>
            <person name="Ballhausen B."/>
            <person name="Berger M."/>
            <person name="Brinkhoff T."/>
            <person name="Buchholz I."/>
            <person name="Bunk B."/>
            <person name="Cypionka H."/>
            <person name="Daniel R."/>
            <person name="Drepper T."/>
            <person name="Gerdts G."/>
            <person name="Hahnke S."/>
            <person name="Han C."/>
            <person name="Jahn D."/>
            <person name="Kalhoefer D."/>
            <person name="Kiss H."/>
            <person name="Klenk H.P."/>
            <person name="Kyrpides N."/>
            <person name="Liebl W."/>
            <person name="Liesegang H."/>
            <person name="Meincke L."/>
            <person name="Pati A."/>
            <person name="Petersen J."/>
            <person name="Piekarski T."/>
            <person name="Pommerenke C."/>
            <person name="Pradella S."/>
            <person name="Pukall R."/>
            <person name="Rabus R."/>
            <person name="Stackebrandt E."/>
            <person name="Thole S."/>
            <person name="Thompson L."/>
            <person name="Tielen P."/>
            <person name="Tomasch J."/>
            <person name="von Jan M."/>
            <person name="Wanphrut N."/>
            <person name="Wichels A."/>
            <person name="Zech H."/>
            <person name="Simon M."/>
        </authorList>
    </citation>
    <scope>NUCLEOTIDE SEQUENCE [LARGE SCALE GENOMIC DNA]</scope>
    <source>
        <strain evidence="5">DSM 16493 / NCIMB 14021 / DFL 12</strain>
    </source>
</reference>
<dbReference type="SUPFAM" id="SSF53098">
    <property type="entry name" value="Ribonuclease H-like"/>
    <property type="match status" value="1"/>
</dbReference>
<feature type="domain" description="Integrase catalytic" evidence="3">
    <location>
        <begin position="206"/>
        <end position="342"/>
    </location>
</feature>
<feature type="region of interest" description="Disordered" evidence="2">
    <location>
        <begin position="397"/>
        <end position="416"/>
    </location>
</feature>
<dbReference type="Gene3D" id="1.10.10.60">
    <property type="entry name" value="Homeodomain-like"/>
    <property type="match status" value="1"/>
</dbReference>
<dbReference type="AlphaFoldDB" id="A8LKK6"/>
<dbReference type="Gene3D" id="3.30.420.10">
    <property type="entry name" value="Ribonuclease H-like superfamily/Ribonuclease H"/>
    <property type="match status" value="1"/>
</dbReference>
<dbReference type="GO" id="GO:0003677">
    <property type="term" value="F:DNA binding"/>
    <property type="evidence" value="ECO:0007669"/>
    <property type="project" value="InterPro"/>
</dbReference>
<dbReference type="Proteomes" id="UP000006833">
    <property type="component" value="Chromosome"/>
</dbReference>
<sequence length="627" mass="69657">MRREDIPLEPYKNSYLVAVQDLPDCLRFSLLNAELEHLHLSPGTYDAAAHEAFFEASPSRRDRAERRAAVARVLVALGPGVRWSDRLRIVHEKFGAKGLSKPCLREILRRVEGIDPINFAPALLDEYKGTTKRAEFTDEAWRFFLTQIRDAAPEWPLAEAWRRTRDAGRELGWKVPPYITVYRRWMELSEVQKLHARQGTAETAKNLSIPVQRDKTSLLALDVVSLDGREIDVFVDWGDGKAVRPVMLVLVDVSSNAVLDFELAPSENATATVRLIKRACANHGIFDKLYTDNGSAFAGHKVAGGTPHRFRNGVAKGVQPMGICEVLGIDVQFALPGNAQAKIAERLYAIMSRSDDDGPDFKGAHTGHKPGARPNSETNPIPVDECKALLARGVRRLNREEGRRNQGAQGRSYDQVLRDGLTKRAELGRPVRYPTKDQLYRAGLIWTPATVDRNTQIKVDHWTYGGPETQEALAPYRRGGAKNLKGGTKILLARDPDDLSAPAIAYDAERNFICDQIEPVRRGDYNSSDGIREAARNRKAARDAARKAEEANAYLEDAEYLRAKAALDAASREDDMPPPAPGKVVGARFGGPLKAAKPKPETDNEAEVLKQFDRVTGFDPVRVLRGQ</sequence>
<dbReference type="Pfam" id="PF09039">
    <property type="entry name" value="HTH_Tnp_Mu_2"/>
    <property type="match status" value="1"/>
</dbReference>
<dbReference type="InterPro" id="IPR036397">
    <property type="entry name" value="RNaseH_sf"/>
</dbReference>
<proteinExistence type="predicted"/>
<dbReference type="InterPro" id="IPR015126">
    <property type="entry name" value="Mu_I-gamma"/>
</dbReference>